<dbReference type="InterPro" id="IPR029063">
    <property type="entry name" value="SAM-dependent_MTases_sf"/>
</dbReference>
<dbReference type="OrthoDB" id="424472at2"/>
<dbReference type="InterPro" id="IPR006342">
    <property type="entry name" value="FkbM_mtfrase"/>
</dbReference>
<dbReference type="PANTHER" id="PTHR34203:SF13">
    <property type="entry name" value="EXPRESSED PROTEIN"/>
    <property type="match status" value="1"/>
</dbReference>
<dbReference type="AlphaFoldDB" id="A0A4Q2S2N2"/>
<keyword evidence="3" id="KW-1185">Reference proteome</keyword>
<keyword evidence="2" id="KW-0808">Transferase</keyword>
<dbReference type="Gene3D" id="3.40.50.150">
    <property type="entry name" value="Vaccinia Virus protein VP39"/>
    <property type="match status" value="1"/>
</dbReference>
<protein>
    <submittedName>
        <fullName evidence="2">FkbM family methyltransferase</fullName>
    </submittedName>
</protein>
<evidence type="ECO:0000259" key="1">
    <source>
        <dbReference type="Pfam" id="PF05050"/>
    </source>
</evidence>
<dbReference type="Pfam" id="PF05050">
    <property type="entry name" value="Methyltransf_21"/>
    <property type="match status" value="1"/>
</dbReference>
<organism evidence="2 3">
    <name type="scientific">Nocardioides oleivorans</name>
    <dbReference type="NCBI Taxonomy" id="273676"/>
    <lineage>
        <taxon>Bacteria</taxon>
        <taxon>Bacillati</taxon>
        <taxon>Actinomycetota</taxon>
        <taxon>Actinomycetes</taxon>
        <taxon>Propionibacteriales</taxon>
        <taxon>Nocardioidaceae</taxon>
        <taxon>Nocardioides</taxon>
    </lineage>
</organism>
<name>A0A4Q2S2N2_9ACTN</name>
<dbReference type="RefSeq" id="WP_129399982.1">
    <property type="nucleotide sequence ID" value="NZ_SDWT01000001.1"/>
</dbReference>
<gene>
    <name evidence="2" type="ORF">EUA93_09940</name>
</gene>
<evidence type="ECO:0000313" key="2">
    <source>
        <dbReference type="EMBL" id="RYB94634.1"/>
    </source>
</evidence>
<reference evidence="2 3" key="1">
    <citation type="submission" date="2019-01" db="EMBL/GenBank/DDBJ databases">
        <title>Novel species of Nocardioides.</title>
        <authorList>
            <person name="Liu Q."/>
            <person name="Xin Y.-H."/>
        </authorList>
    </citation>
    <scope>NUCLEOTIDE SEQUENCE [LARGE SCALE GENOMIC DNA]</scope>
    <source>
        <strain evidence="2 3">CGMCC 4.6882</strain>
    </source>
</reference>
<dbReference type="GO" id="GO:0032259">
    <property type="term" value="P:methylation"/>
    <property type="evidence" value="ECO:0007669"/>
    <property type="project" value="UniProtKB-KW"/>
</dbReference>
<feature type="domain" description="Methyltransferase FkbM" evidence="1">
    <location>
        <begin position="109"/>
        <end position="258"/>
    </location>
</feature>
<accession>A0A4Q2S2N2</accession>
<dbReference type="PANTHER" id="PTHR34203">
    <property type="entry name" value="METHYLTRANSFERASE, FKBM FAMILY PROTEIN"/>
    <property type="match status" value="1"/>
</dbReference>
<dbReference type="Proteomes" id="UP000294071">
    <property type="component" value="Unassembled WGS sequence"/>
</dbReference>
<dbReference type="GO" id="GO:0008168">
    <property type="term" value="F:methyltransferase activity"/>
    <property type="evidence" value="ECO:0007669"/>
    <property type="project" value="UniProtKB-KW"/>
</dbReference>
<dbReference type="NCBIfam" id="TIGR01444">
    <property type="entry name" value="fkbM_fam"/>
    <property type="match status" value="1"/>
</dbReference>
<comment type="caution">
    <text evidence="2">The sequence shown here is derived from an EMBL/GenBank/DDBJ whole genome shotgun (WGS) entry which is preliminary data.</text>
</comment>
<evidence type="ECO:0000313" key="3">
    <source>
        <dbReference type="Proteomes" id="UP000294071"/>
    </source>
</evidence>
<dbReference type="InterPro" id="IPR052514">
    <property type="entry name" value="SAM-dependent_MTase"/>
</dbReference>
<sequence>MMNLLRRIASLPGLRAVLLRPAVRRVIASLLALRFLRAALLTTTPARFVLAELVTSRGTIRSWALRNGGRVTLLHGRDLEAFHELMVGGEYVPPAELQARLARPSRIVDLGGNIGMFAHWAHQRWPDATITSFEPDPENLAVFRAGISPDLPIEVVGAAAMTQSGHAVLGGGTGAGRTVEFRDDPVPGSLPAVDIFDHLDGVDFVKMDIEGGEWPILSDPRLASLGRMMWVIEYHRRGAPFLPAHDAARQLFEAAGFTVGHDHPNYWGHGVLWAWKD</sequence>
<proteinExistence type="predicted"/>
<dbReference type="EMBL" id="SDWT01000001">
    <property type="protein sequence ID" value="RYB94634.1"/>
    <property type="molecule type" value="Genomic_DNA"/>
</dbReference>
<keyword evidence="2" id="KW-0489">Methyltransferase</keyword>
<dbReference type="SUPFAM" id="SSF53335">
    <property type="entry name" value="S-adenosyl-L-methionine-dependent methyltransferases"/>
    <property type="match status" value="1"/>
</dbReference>